<protein>
    <submittedName>
        <fullName evidence="1">Uncharacterized protein</fullName>
    </submittedName>
</protein>
<evidence type="ECO:0000313" key="2">
    <source>
        <dbReference type="Proteomes" id="UP000190951"/>
    </source>
</evidence>
<dbReference type="KEGG" id="crw:CROST_025140"/>
<dbReference type="STRING" id="84029.CROST_24710"/>
<name>A0A1S8M2J4_9CLOT</name>
<reference evidence="1 2" key="1">
    <citation type="submission" date="2022-04" db="EMBL/GenBank/DDBJ databases">
        <title>Genome sequence of C. roseum typestrain.</title>
        <authorList>
            <person name="Poehlein A."/>
            <person name="Schoch T."/>
            <person name="Duerre P."/>
            <person name="Daniel R."/>
        </authorList>
    </citation>
    <scope>NUCLEOTIDE SEQUENCE [LARGE SCALE GENOMIC DNA]</scope>
    <source>
        <strain evidence="1 2">DSM 7320</strain>
    </source>
</reference>
<dbReference type="AlphaFoldDB" id="A0A1S8M2J4"/>
<keyword evidence="2" id="KW-1185">Reference proteome</keyword>
<dbReference type="Proteomes" id="UP000190951">
    <property type="component" value="Chromosome"/>
</dbReference>
<dbReference type="RefSeq" id="WP_077834454.1">
    <property type="nucleotide sequence ID" value="NZ_CP096983.1"/>
</dbReference>
<evidence type="ECO:0000313" key="1">
    <source>
        <dbReference type="EMBL" id="URZ11797.1"/>
    </source>
</evidence>
<organism evidence="1 2">
    <name type="scientific">Clostridium felsineum</name>
    <dbReference type="NCBI Taxonomy" id="36839"/>
    <lineage>
        <taxon>Bacteria</taxon>
        <taxon>Bacillati</taxon>
        <taxon>Bacillota</taxon>
        <taxon>Clostridia</taxon>
        <taxon>Eubacteriales</taxon>
        <taxon>Clostridiaceae</taxon>
        <taxon>Clostridium</taxon>
    </lineage>
</organism>
<accession>A0A1S8M2J4</accession>
<gene>
    <name evidence="1" type="ORF">CROST_025140</name>
</gene>
<dbReference type="EMBL" id="CP096983">
    <property type="protein sequence ID" value="URZ11797.1"/>
    <property type="molecule type" value="Genomic_DNA"/>
</dbReference>
<sequence>MDMLVNDTNIIQFNAKLTNITIEPATVNNVDEWLRDSLTPLHIYQQFENKKITTEILVSGINREDLLINISKITSILAKCTIQADNMCLYYDVELQEISTTKTPSITKKLLTCTFNGICYAQGQQVNLNSGSIGINNIGTMPCPAVVVMTAPVDTPIVTLSGLSDDNIQIKYLKKGVPVTIDGENKTITEIDLDHFVTEDTGQGKWIYKYWNIAMANSPELTARPDVLPTKDFINKNISCYHQELIQDAQDLVYNEVTNIFGSIKTGLYVNSAKSITFQFKHDDGVNVYLNNNSVYSSANAEIDTPSNPNYPTLTLALNQGWNVLEFIYINHLSEGGVYALTQKLSDMVDGLNCYYARDLSYLEVANKFQDVELWEFPKLQMGNNTISIDNNIQTNISYKPRYL</sequence>
<proteinExistence type="predicted"/>